<keyword evidence="1" id="KW-0812">Transmembrane</keyword>
<dbReference type="Proteomes" id="UP001153365">
    <property type="component" value="Unassembled WGS sequence"/>
</dbReference>
<evidence type="ECO:0000313" key="3">
    <source>
        <dbReference type="Proteomes" id="UP001153365"/>
    </source>
</evidence>
<feature type="transmembrane region" description="Helical" evidence="1">
    <location>
        <begin position="78"/>
        <end position="98"/>
    </location>
</feature>
<feature type="transmembrane region" description="Helical" evidence="1">
    <location>
        <begin position="22"/>
        <end position="43"/>
    </location>
</feature>
<keyword evidence="1" id="KW-1133">Transmembrane helix</keyword>
<gene>
    <name evidence="2" type="ORF">PPACK8108_LOCUS21113</name>
</gene>
<accession>A0AAV0BGN0</accession>
<evidence type="ECO:0000313" key="2">
    <source>
        <dbReference type="EMBL" id="CAH7686464.1"/>
    </source>
</evidence>
<dbReference type="AlphaFoldDB" id="A0AAV0BGN0"/>
<name>A0AAV0BGN0_PHAPC</name>
<protein>
    <submittedName>
        <fullName evidence="2">Uncharacterized protein</fullName>
    </submittedName>
</protein>
<feature type="transmembrane region" description="Helical" evidence="1">
    <location>
        <begin position="55"/>
        <end position="72"/>
    </location>
</feature>
<comment type="caution">
    <text evidence="2">The sequence shown here is derived from an EMBL/GenBank/DDBJ whole genome shotgun (WGS) entry which is preliminary data.</text>
</comment>
<proteinExistence type="predicted"/>
<keyword evidence="3" id="KW-1185">Reference proteome</keyword>
<organism evidence="2 3">
    <name type="scientific">Phakopsora pachyrhizi</name>
    <name type="common">Asian soybean rust disease fungus</name>
    <dbReference type="NCBI Taxonomy" id="170000"/>
    <lineage>
        <taxon>Eukaryota</taxon>
        <taxon>Fungi</taxon>
        <taxon>Dikarya</taxon>
        <taxon>Basidiomycota</taxon>
        <taxon>Pucciniomycotina</taxon>
        <taxon>Pucciniomycetes</taxon>
        <taxon>Pucciniales</taxon>
        <taxon>Phakopsoraceae</taxon>
        <taxon>Phakopsora</taxon>
    </lineage>
</organism>
<dbReference type="EMBL" id="CALTRL010005793">
    <property type="protein sequence ID" value="CAH7686464.1"/>
    <property type="molecule type" value="Genomic_DNA"/>
</dbReference>
<reference evidence="2" key="1">
    <citation type="submission" date="2022-06" db="EMBL/GenBank/DDBJ databases">
        <authorList>
            <consortium name="SYNGENTA / RWTH Aachen University"/>
        </authorList>
    </citation>
    <scope>NUCLEOTIDE SEQUENCE</scope>
</reference>
<sequence>MTGAGLLGCLLGFQPKLWGPHVTGRLCLGANSGLGLLFSILLLKSGLLIRLPAAYKPFMLVLLILGVIYVLHDHLLGPSLTIALEAAFPLFLGLDLFINKANRGATTQS</sequence>
<keyword evidence="1" id="KW-0472">Membrane</keyword>
<evidence type="ECO:0000256" key="1">
    <source>
        <dbReference type="SAM" id="Phobius"/>
    </source>
</evidence>